<reference evidence="2 3" key="1">
    <citation type="submission" date="2015-10" db="EMBL/GenBank/DDBJ databases">
        <title>Draft genome sequence of Streptomyces canus DSM 40017, type strain for the species Streptomyces canus.</title>
        <authorList>
            <person name="Ruckert C."/>
            <person name="Winkler A."/>
            <person name="Kalinowski J."/>
            <person name="Kampfer P."/>
            <person name="Glaeser S."/>
        </authorList>
    </citation>
    <scope>NUCLEOTIDE SEQUENCE [LARGE SCALE GENOMIC DNA]</scope>
    <source>
        <strain evidence="2 3">DSM 40017</strain>
    </source>
</reference>
<comment type="caution">
    <text evidence="2">The sequence shown here is derived from an EMBL/GenBank/DDBJ whole genome shotgun (WGS) entry which is preliminary data.</text>
</comment>
<organism evidence="2 3">
    <name type="scientific">Streptomyces canus</name>
    <dbReference type="NCBI Taxonomy" id="58343"/>
    <lineage>
        <taxon>Bacteria</taxon>
        <taxon>Bacillati</taxon>
        <taxon>Actinomycetota</taxon>
        <taxon>Actinomycetes</taxon>
        <taxon>Kitasatosporales</taxon>
        <taxon>Streptomycetaceae</taxon>
        <taxon>Streptomyces</taxon>
        <taxon>Streptomyces aurantiacus group</taxon>
    </lineage>
</organism>
<dbReference type="Proteomes" id="UP000053669">
    <property type="component" value="Unassembled WGS sequence"/>
</dbReference>
<evidence type="ECO:0000313" key="2">
    <source>
        <dbReference type="EMBL" id="KUN59777.1"/>
    </source>
</evidence>
<keyword evidence="1" id="KW-1133">Transmembrane helix</keyword>
<feature type="transmembrane region" description="Helical" evidence="1">
    <location>
        <begin position="12"/>
        <end position="35"/>
    </location>
</feature>
<name>A0A101RQ74_9ACTN</name>
<protein>
    <submittedName>
        <fullName evidence="2">Uncharacterized protein</fullName>
    </submittedName>
</protein>
<dbReference type="EMBL" id="LMWU01000047">
    <property type="protein sequence ID" value="KUN59777.1"/>
    <property type="molecule type" value="Genomic_DNA"/>
</dbReference>
<evidence type="ECO:0000256" key="1">
    <source>
        <dbReference type="SAM" id="Phobius"/>
    </source>
</evidence>
<dbReference type="STRING" id="58343.AQJ46_38765"/>
<keyword evidence="1" id="KW-0812">Transmembrane</keyword>
<proteinExistence type="predicted"/>
<dbReference type="RefSeq" id="WP_059210049.1">
    <property type="nucleotide sequence ID" value="NZ_KQ948671.1"/>
</dbReference>
<feature type="transmembrane region" description="Helical" evidence="1">
    <location>
        <begin position="89"/>
        <end position="112"/>
    </location>
</feature>
<evidence type="ECO:0000313" key="3">
    <source>
        <dbReference type="Proteomes" id="UP000053669"/>
    </source>
</evidence>
<keyword evidence="1" id="KW-0472">Membrane</keyword>
<gene>
    <name evidence="2" type="ORF">AQJ46_38765</name>
</gene>
<sequence length="126" mass="12662">MSSLIPCLRGTAALAGTGAVAVYAWGLLHLAGAVLEAEDGGANSAPIPPCRGNEQVVHVIDYSVGYLPLSFDCEMTGGGSYPAEVIPGYVNPVAVGSALAAVGCAIASAYVAELRLRAEAREGEGT</sequence>
<dbReference type="AlphaFoldDB" id="A0A101RQ74"/>
<accession>A0A101RQ74</accession>